<proteinExistence type="predicted"/>
<dbReference type="Proteomes" id="UP000799778">
    <property type="component" value="Unassembled WGS sequence"/>
</dbReference>
<accession>A0A6A5XN87</accession>
<name>A0A6A5XN87_9PLEO</name>
<sequence length="428" mass="47528">MSKTASSRTSFFSFGPDENFISKSYEGLRYRDLPPTLHQLIVGGSVVDVHWAALGAESDSWVLSFKDRESKNNLGWGVNTPKKLQDILKSLTPTPHFRAFLGPEGSFIAWDPTFIRWVGLPAGLEAALQSWLTPAGWKAGPPRLVTWGAGNTYFAISEYGEIKYRVGSSGSWSVLSDTVDEWNSEGEFDWSDLAFIALDPTTTDQFVAIRQDRTWAGSVDEYGEDALSSFALNFFHLSKKKKKSKNDAKEPPNDANSRTDTPPTAAEQAMYEQWATGVATSFASALIANGGAKAKAPKKLQIRNANPKPAIPTAINGETGGKRLSEFPYIPPAIATCTLPLCIEAKTDLSGLRACRHDVERLFKASGLYSYEWLRQERIRWHPDRFGRLCEESWRDTGRKLAEEMFKIIDSLITELESKRVNGDTTAL</sequence>
<organism evidence="2 3">
    <name type="scientific">Aaosphaeria arxii CBS 175.79</name>
    <dbReference type="NCBI Taxonomy" id="1450172"/>
    <lineage>
        <taxon>Eukaryota</taxon>
        <taxon>Fungi</taxon>
        <taxon>Dikarya</taxon>
        <taxon>Ascomycota</taxon>
        <taxon>Pezizomycotina</taxon>
        <taxon>Dothideomycetes</taxon>
        <taxon>Pleosporomycetidae</taxon>
        <taxon>Pleosporales</taxon>
        <taxon>Pleosporales incertae sedis</taxon>
        <taxon>Aaosphaeria</taxon>
    </lineage>
</organism>
<feature type="region of interest" description="Disordered" evidence="1">
    <location>
        <begin position="243"/>
        <end position="264"/>
    </location>
</feature>
<dbReference type="GeneID" id="54285615"/>
<reference evidence="2" key="1">
    <citation type="journal article" date="2020" name="Stud. Mycol.">
        <title>101 Dothideomycetes genomes: a test case for predicting lifestyles and emergence of pathogens.</title>
        <authorList>
            <person name="Haridas S."/>
            <person name="Albert R."/>
            <person name="Binder M."/>
            <person name="Bloem J."/>
            <person name="Labutti K."/>
            <person name="Salamov A."/>
            <person name="Andreopoulos B."/>
            <person name="Baker S."/>
            <person name="Barry K."/>
            <person name="Bills G."/>
            <person name="Bluhm B."/>
            <person name="Cannon C."/>
            <person name="Castanera R."/>
            <person name="Culley D."/>
            <person name="Daum C."/>
            <person name="Ezra D."/>
            <person name="Gonzalez J."/>
            <person name="Henrissat B."/>
            <person name="Kuo A."/>
            <person name="Liang C."/>
            <person name="Lipzen A."/>
            <person name="Lutzoni F."/>
            <person name="Magnuson J."/>
            <person name="Mondo S."/>
            <person name="Nolan M."/>
            <person name="Ohm R."/>
            <person name="Pangilinan J."/>
            <person name="Park H.-J."/>
            <person name="Ramirez L."/>
            <person name="Alfaro M."/>
            <person name="Sun H."/>
            <person name="Tritt A."/>
            <person name="Yoshinaga Y."/>
            <person name="Zwiers L.-H."/>
            <person name="Turgeon B."/>
            <person name="Goodwin S."/>
            <person name="Spatafora J."/>
            <person name="Crous P."/>
            <person name="Grigoriev I."/>
        </authorList>
    </citation>
    <scope>NUCLEOTIDE SEQUENCE</scope>
    <source>
        <strain evidence="2">CBS 175.79</strain>
    </source>
</reference>
<dbReference type="RefSeq" id="XP_033382688.1">
    <property type="nucleotide sequence ID" value="XM_033528218.1"/>
</dbReference>
<dbReference type="OrthoDB" id="4764735at2759"/>
<evidence type="ECO:0000313" key="2">
    <source>
        <dbReference type="EMBL" id="KAF2014349.1"/>
    </source>
</evidence>
<evidence type="ECO:0000313" key="3">
    <source>
        <dbReference type="Proteomes" id="UP000799778"/>
    </source>
</evidence>
<evidence type="ECO:0000256" key="1">
    <source>
        <dbReference type="SAM" id="MobiDB-lite"/>
    </source>
</evidence>
<dbReference type="EMBL" id="ML978070">
    <property type="protein sequence ID" value="KAF2014349.1"/>
    <property type="molecule type" value="Genomic_DNA"/>
</dbReference>
<dbReference type="AlphaFoldDB" id="A0A6A5XN87"/>
<gene>
    <name evidence="2" type="ORF">BU24DRAFT_423328</name>
</gene>
<protein>
    <submittedName>
        <fullName evidence="2">Uncharacterized protein</fullName>
    </submittedName>
</protein>
<keyword evidence="3" id="KW-1185">Reference proteome</keyword>